<keyword evidence="9" id="KW-1185">Reference proteome</keyword>
<proteinExistence type="predicted"/>
<accession>A0ABP8VQ80</accession>
<feature type="transmembrane region" description="Helical" evidence="6">
    <location>
        <begin position="121"/>
        <end position="143"/>
    </location>
</feature>
<keyword evidence="5 6" id="KW-0472">Membrane</keyword>
<evidence type="ECO:0000256" key="6">
    <source>
        <dbReference type="SAM" id="Phobius"/>
    </source>
</evidence>
<gene>
    <name evidence="8" type="ORF">GCM10025780_08300</name>
</gene>
<evidence type="ECO:0000256" key="3">
    <source>
        <dbReference type="ARBA" id="ARBA00022692"/>
    </source>
</evidence>
<dbReference type="InterPro" id="IPR050189">
    <property type="entry name" value="MFS_Efflux_Transporters"/>
</dbReference>
<feature type="transmembrane region" description="Helical" evidence="6">
    <location>
        <begin position="87"/>
        <end position="109"/>
    </location>
</feature>
<dbReference type="InterPro" id="IPR036259">
    <property type="entry name" value="MFS_trans_sf"/>
</dbReference>
<dbReference type="InterPro" id="IPR020846">
    <property type="entry name" value="MFS_dom"/>
</dbReference>
<keyword evidence="2" id="KW-1003">Cell membrane</keyword>
<feature type="transmembrane region" description="Helical" evidence="6">
    <location>
        <begin position="37"/>
        <end position="55"/>
    </location>
</feature>
<feature type="transmembrane region" description="Helical" evidence="6">
    <location>
        <begin position="344"/>
        <end position="367"/>
    </location>
</feature>
<dbReference type="PANTHER" id="PTHR43124">
    <property type="entry name" value="PURINE EFFLUX PUMP PBUE"/>
    <property type="match status" value="1"/>
</dbReference>
<keyword evidence="4 6" id="KW-1133">Transmembrane helix</keyword>
<feature type="transmembrane region" description="Helical" evidence="6">
    <location>
        <begin position="314"/>
        <end position="338"/>
    </location>
</feature>
<organism evidence="8 9">
    <name type="scientific">Frondihabitans cladoniiphilus</name>
    <dbReference type="NCBI Taxonomy" id="715785"/>
    <lineage>
        <taxon>Bacteria</taxon>
        <taxon>Bacillati</taxon>
        <taxon>Actinomycetota</taxon>
        <taxon>Actinomycetes</taxon>
        <taxon>Micrococcales</taxon>
        <taxon>Microbacteriaceae</taxon>
        <taxon>Frondihabitans</taxon>
    </lineage>
</organism>
<dbReference type="CDD" id="cd17324">
    <property type="entry name" value="MFS_NepI_like"/>
    <property type="match status" value="1"/>
</dbReference>
<name>A0ABP8VQ80_9MICO</name>
<evidence type="ECO:0000313" key="9">
    <source>
        <dbReference type="Proteomes" id="UP001501295"/>
    </source>
</evidence>
<feature type="domain" description="Major facilitator superfamily (MFS) profile" evidence="7">
    <location>
        <begin position="1"/>
        <end position="366"/>
    </location>
</feature>
<feature type="transmembrane region" description="Helical" evidence="6">
    <location>
        <begin position="219"/>
        <end position="245"/>
    </location>
</feature>
<evidence type="ECO:0000256" key="1">
    <source>
        <dbReference type="ARBA" id="ARBA00004651"/>
    </source>
</evidence>
<evidence type="ECO:0000256" key="4">
    <source>
        <dbReference type="ARBA" id="ARBA00022989"/>
    </source>
</evidence>
<feature type="transmembrane region" description="Helical" evidence="6">
    <location>
        <begin position="257"/>
        <end position="274"/>
    </location>
</feature>
<dbReference type="PANTHER" id="PTHR43124:SF3">
    <property type="entry name" value="CHLORAMPHENICOL EFFLUX PUMP RV0191"/>
    <property type="match status" value="1"/>
</dbReference>
<evidence type="ECO:0000259" key="7">
    <source>
        <dbReference type="PROSITE" id="PS50850"/>
    </source>
</evidence>
<comment type="subcellular location">
    <subcellularLocation>
        <location evidence="1">Cell membrane</location>
        <topology evidence="1">Multi-pass membrane protein</topology>
    </subcellularLocation>
</comment>
<protein>
    <submittedName>
        <fullName evidence="8">MFS transporter</fullName>
    </submittedName>
</protein>
<dbReference type="Proteomes" id="UP001501295">
    <property type="component" value="Unassembled WGS sequence"/>
</dbReference>
<dbReference type="SUPFAM" id="SSF103473">
    <property type="entry name" value="MFS general substrate transporter"/>
    <property type="match status" value="1"/>
</dbReference>
<dbReference type="Pfam" id="PF07690">
    <property type="entry name" value="MFS_1"/>
    <property type="match status" value="1"/>
</dbReference>
<dbReference type="InterPro" id="IPR011701">
    <property type="entry name" value="MFS"/>
</dbReference>
<evidence type="ECO:0000256" key="5">
    <source>
        <dbReference type="ARBA" id="ARBA00023136"/>
    </source>
</evidence>
<dbReference type="Gene3D" id="1.20.1250.20">
    <property type="entry name" value="MFS general substrate transporter like domains"/>
    <property type="match status" value="1"/>
</dbReference>
<feature type="transmembrane region" description="Helical" evidence="6">
    <location>
        <begin position="188"/>
        <end position="207"/>
    </location>
</feature>
<feature type="transmembrane region" description="Helical" evidence="6">
    <location>
        <begin position="62"/>
        <end position="81"/>
    </location>
</feature>
<dbReference type="PROSITE" id="PS50850">
    <property type="entry name" value="MFS"/>
    <property type="match status" value="1"/>
</dbReference>
<comment type="caution">
    <text evidence="8">The sequence shown here is derived from an EMBL/GenBank/DDBJ whole genome shotgun (WGS) entry which is preliminary data.</text>
</comment>
<evidence type="ECO:0000256" key="2">
    <source>
        <dbReference type="ARBA" id="ARBA00022475"/>
    </source>
</evidence>
<keyword evidence="3 6" id="KW-0812">Transmembrane</keyword>
<sequence>MALTGFIVIATETMPAGLLHPISAGLHTSEGAAGQLVSAYALGTVIAAVPAILLTQGARRKPLLLIGILGFLVTNTVTALAPDLAVILIARLVAGAFSGLLWGMLAGYARRIVPEELKGRALAIAMAGTPVALAIGTPLGSWIGTTVSWRWSFGAMSILAVVALVLAGVVAPNVTGEPAALRLPLRRVVAIPGVAAILLVVFTWMLAHNIMYTYISSYLASALLGLPVDLALVVFGVAALVGIWLTGVVVDRHLRQMTLVSILAFMLAAVILFLGQHHTVMVVAALAIWGLAFGGAATQLQTAMGRASGESADVANALLTVVFNLAILVAGIGGALVIGRNTTLLPVVMFALAALALVVTAVGRGAAFRRDR</sequence>
<reference evidence="9" key="1">
    <citation type="journal article" date="2019" name="Int. J. Syst. Evol. Microbiol.">
        <title>The Global Catalogue of Microorganisms (GCM) 10K type strain sequencing project: providing services to taxonomists for standard genome sequencing and annotation.</title>
        <authorList>
            <consortium name="The Broad Institute Genomics Platform"/>
            <consortium name="The Broad Institute Genome Sequencing Center for Infectious Disease"/>
            <person name="Wu L."/>
            <person name="Ma J."/>
        </authorList>
    </citation>
    <scope>NUCLEOTIDE SEQUENCE [LARGE SCALE GENOMIC DNA]</scope>
    <source>
        <strain evidence="9">JCM 18956</strain>
    </source>
</reference>
<evidence type="ECO:0000313" key="8">
    <source>
        <dbReference type="EMBL" id="GAA4668109.1"/>
    </source>
</evidence>
<feature type="transmembrane region" description="Helical" evidence="6">
    <location>
        <begin position="155"/>
        <end position="176"/>
    </location>
</feature>
<dbReference type="EMBL" id="BAABLM010000001">
    <property type="protein sequence ID" value="GAA4668109.1"/>
    <property type="molecule type" value="Genomic_DNA"/>
</dbReference>
<feature type="transmembrane region" description="Helical" evidence="6">
    <location>
        <begin position="280"/>
        <end position="302"/>
    </location>
</feature>